<evidence type="ECO:0000256" key="1">
    <source>
        <dbReference type="SAM" id="MobiDB-lite"/>
    </source>
</evidence>
<dbReference type="EMBL" id="MORL01000071">
    <property type="protein sequence ID" value="OIN55549.1"/>
    <property type="molecule type" value="Genomic_DNA"/>
</dbReference>
<name>A0A1S2VA57_9BACT</name>
<feature type="region of interest" description="Disordered" evidence="1">
    <location>
        <begin position="1"/>
        <end position="52"/>
    </location>
</feature>
<comment type="caution">
    <text evidence="2">The sequence shown here is derived from an EMBL/GenBank/DDBJ whole genome shotgun (WGS) entry which is preliminary data.</text>
</comment>
<proteinExistence type="predicted"/>
<dbReference type="Proteomes" id="UP000181790">
    <property type="component" value="Unassembled WGS sequence"/>
</dbReference>
<dbReference type="AlphaFoldDB" id="A0A1S2VA57"/>
<evidence type="ECO:0000313" key="2">
    <source>
        <dbReference type="EMBL" id="OIN55549.1"/>
    </source>
</evidence>
<sequence>MFYPEKGQLPGASVTAHPARSYPLTTEDDKSNPFFDNKPFGQALPGEDGNGLCNPRPLTYPVKFSTDGLLLYESAILAGHPV</sequence>
<accession>A0A1S2VA57</accession>
<gene>
    <name evidence="2" type="ORF">BLX24_29570</name>
</gene>
<protein>
    <submittedName>
        <fullName evidence="2">Uncharacterized protein</fullName>
    </submittedName>
</protein>
<reference evidence="2 3" key="1">
    <citation type="submission" date="2016-10" db="EMBL/GenBank/DDBJ databases">
        <title>Arsenicibacter rosenii gen. nov., sp. nov., an efficient arsenic-methylating bacterium isolated from an arsenic-contaminated paddy soil.</title>
        <authorList>
            <person name="Huang K."/>
        </authorList>
    </citation>
    <scope>NUCLEOTIDE SEQUENCE [LARGE SCALE GENOMIC DNA]</scope>
    <source>
        <strain evidence="2 3">SM-1</strain>
    </source>
</reference>
<evidence type="ECO:0000313" key="3">
    <source>
        <dbReference type="Proteomes" id="UP000181790"/>
    </source>
</evidence>
<keyword evidence="3" id="KW-1185">Reference proteome</keyword>
<organism evidence="2 3">
    <name type="scientific">Arsenicibacter rosenii</name>
    <dbReference type="NCBI Taxonomy" id="1750698"/>
    <lineage>
        <taxon>Bacteria</taxon>
        <taxon>Pseudomonadati</taxon>
        <taxon>Bacteroidota</taxon>
        <taxon>Cytophagia</taxon>
        <taxon>Cytophagales</taxon>
        <taxon>Spirosomataceae</taxon>
        <taxon>Arsenicibacter</taxon>
    </lineage>
</organism>